<protein>
    <recommendedName>
        <fullName evidence="2">Alpha/beta hydrolase</fullName>
    </recommendedName>
</protein>
<sequence>MLVWFMHGASVRRVEYADPLRSRLIQLFSSSGTPIPEFYSSFWGDSLGNTDQMWDWVQQDLEAFRWDHPQIDLDDIFHYRQRRQQLITGFFSDIFTYLNSKKGREVRKVIAVQFLNFLTSSATFDDDLHIVAHSLGAVILWDILFSDKYDSSDPAYYIRHTIRGLNPSGKGKVALRSITTMGSPLLFFNQWLDVDDEHLKKFARQYVGKPLRWINIINASDVFAYPIRASLEIEEDNLYVRDQYLGDRNFLKKGLGDVTMALGLVSDHSSYWRSGRVAQLVAANLLGDYTTLENVSRILEFGEVD</sequence>
<reference evidence="1" key="1">
    <citation type="journal article" date="2020" name="mSystems">
        <title>Genome- and Community-Level Interaction Insights into Carbon Utilization and Element Cycling Functions of Hydrothermarchaeota in Hydrothermal Sediment.</title>
        <authorList>
            <person name="Zhou Z."/>
            <person name="Liu Y."/>
            <person name="Xu W."/>
            <person name="Pan J."/>
            <person name="Luo Z.H."/>
            <person name="Li M."/>
        </authorList>
    </citation>
    <scope>NUCLEOTIDE SEQUENCE [LARGE SCALE GENOMIC DNA]</scope>
    <source>
        <strain evidence="1">SpSt-418</strain>
    </source>
</reference>
<dbReference type="AlphaFoldDB" id="A0A7C3KHS1"/>
<evidence type="ECO:0000313" key="1">
    <source>
        <dbReference type="EMBL" id="HFN01405.1"/>
    </source>
</evidence>
<proteinExistence type="predicted"/>
<evidence type="ECO:0008006" key="2">
    <source>
        <dbReference type="Google" id="ProtNLM"/>
    </source>
</evidence>
<comment type="caution">
    <text evidence="1">The sequence shown here is derived from an EMBL/GenBank/DDBJ whole genome shotgun (WGS) entry which is preliminary data.</text>
</comment>
<gene>
    <name evidence="1" type="ORF">ENR64_27405</name>
</gene>
<name>A0A7C3KHS1_9CYAN</name>
<dbReference type="EMBL" id="DSRU01000408">
    <property type="protein sequence ID" value="HFN01405.1"/>
    <property type="molecule type" value="Genomic_DNA"/>
</dbReference>
<organism evidence="1">
    <name type="scientific">Oscillatoriales cyanobacterium SpSt-418</name>
    <dbReference type="NCBI Taxonomy" id="2282169"/>
    <lineage>
        <taxon>Bacteria</taxon>
        <taxon>Bacillati</taxon>
        <taxon>Cyanobacteriota</taxon>
        <taxon>Cyanophyceae</taxon>
        <taxon>Oscillatoriophycideae</taxon>
        <taxon>Oscillatoriales</taxon>
    </lineage>
</organism>
<accession>A0A7C3KHS1</accession>